<evidence type="ECO:0000313" key="1">
    <source>
        <dbReference type="EMBL" id="MBM6703374.1"/>
    </source>
</evidence>
<dbReference type="Pfam" id="PF09669">
    <property type="entry name" value="Phage_pRha"/>
    <property type="match status" value="1"/>
</dbReference>
<gene>
    <name evidence="1" type="ORF">H6A60_02500</name>
</gene>
<keyword evidence="2" id="KW-1185">Reference proteome</keyword>
<dbReference type="NCBIfam" id="TIGR02681">
    <property type="entry name" value="phage_pRha"/>
    <property type="match status" value="1"/>
</dbReference>
<dbReference type="EMBL" id="JACJJC010000003">
    <property type="protein sequence ID" value="MBM6703374.1"/>
    <property type="molecule type" value="Genomic_DNA"/>
</dbReference>
<accession>A0ABS2DQ10</accession>
<dbReference type="Proteomes" id="UP000715095">
    <property type="component" value="Unassembled WGS sequence"/>
</dbReference>
<proteinExistence type="predicted"/>
<name>A0ABS2DQ10_9BURK</name>
<evidence type="ECO:0000313" key="2">
    <source>
        <dbReference type="Proteomes" id="UP000715095"/>
    </source>
</evidence>
<reference evidence="1 2" key="1">
    <citation type="journal article" date="2021" name="Sci. Rep.">
        <title>The distribution of antibiotic resistance genes in chicken gut microbiota commensals.</title>
        <authorList>
            <person name="Juricova H."/>
            <person name="Matiasovicova J."/>
            <person name="Kubasova T."/>
            <person name="Cejkova D."/>
            <person name="Rychlik I."/>
        </authorList>
    </citation>
    <scope>NUCLEOTIDE SEQUENCE [LARGE SCALE GENOMIC DNA]</scope>
    <source>
        <strain evidence="1 2">An829</strain>
    </source>
</reference>
<sequence>MQAVMKGTVAPIVEIVDGIPTVLSTNVAAVFEKRNDNVIRDIEEILRALPENRKDNFIETQIERPSNLGRGTVKSKAYRLTRDGFTFLVMGYTGEKAARFKWAYIDEFNRQQALLENKAFPQTQPERIVLATDSLAESVLRGLSGQIDAENVGDKLVTIGTVLQVVGTIQKVPASGPQLQAALNAFQQALEKSCDADELEKQRRRSLKARNAARARWDRIRQGGAE</sequence>
<comment type="caution">
    <text evidence="1">The sequence shown here is derived from an EMBL/GenBank/DDBJ whole genome shotgun (WGS) entry which is preliminary data.</text>
</comment>
<dbReference type="InterPro" id="IPR014054">
    <property type="entry name" value="Phage_regulatory_Rha"/>
</dbReference>
<organism evidence="1 2">
    <name type="scientific">Sutterella massiliensis</name>
    <dbReference type="NCBI Taxonomy" id="1816689"/>
    <lineage>
        <taxon>Bacteria</taxon>
        <taxon>Pseudomonadati</taxon>
        <taxon>Pseudomonadota</taxon>
        <taxon>Betaproteobacteria</taxon>
        <taxon>Burkholderiales</taxon>
        <taxon>Sutterellaceae</taxon>
        <taxon>Sutterella</taxon>
    </lineage>
</organism>
<dbReference type="RefSeq" id="WP_205101854.1">
    <property type="nucleotide sequence ID" value="NZ_JACJJC010000003.1"/>
</dbReference>
<protein>
    <submittedName>
        <fullName evidence="1">Rha family transcriptional regulator</fullName>
    </submittedName>
</protein>